<dbReference type="OrthoDB" id="19132at2759"/>
<feature type="transmembrane region" description="Helical" evidence="1">
    <location>
        <begin position="41"/>
        <end position="59"/>
    </location>
</feature>
<evidence type="ECO:0000313" key="3">
    <source>
        <dbReference type="Proteomes" id="UP000541444"/>
    </source>
</evidence>
<gene>
    <name evidence="2" type="ORF">GIB67_036555</name>
</gene>
<dbReference type="PANTHER" id="PTHR47457">
    <property type="entry name" value="OS05G0345500 PROTEIN"/>
    <property type="match status" value="1"/>
</dbReference>
<sequence length="216" mass="24647">MEKSILSIQIPIIEQLVTEVIEYLDTGMQQGNNQKKALTKLRYVAFVIVSIYFICVCFFHRRSSFKGLQYLCDGDNNGVIYFAGTSYGEHQWVNPILAKKISVTASIPPSRYIDPMALVSRAFQATSFARPRIEDEKNCAWWMLDIGQDHQGSLEGKNWTDLRVHEKDQTICKPGLFASWPIIGPTSVLPLRFFRVLLMGPTTSDFIPWNICICFL</sequence>
<dbReference type="EMBL" id="JACGCM010000420">
    <property type="protein sequence ID" value="KAF6172605.1"/>
    <property type="molecule type" value="Genomic_DNA"/>
</dbReference>
<evidence type="ECO:0000256" key="1">
    <source>
        <dbReference type="SAM" id="Phobius"/>
    </source>
</evidence>
<keyword evidence="1" id="KW-1133">Transmembrane helix</keyword>
<keyword evidence="1" id="KW-0812">Transmembrane</keyword>
<dbReference type="PANTHER" id="PTHR47457:SF1">
    <property type="entry name" value="BTB DOMAIN-CONTAINING PROTEIN-RELATED"/>
    <property type="match status" value="1"/>
</dbReference>
<keyword evidence="1" id="KW-0472">Membrane</keyword>
<proteinExistence type="predicted"/>
<keyword evidence="3" id="KW-1185">Reference proteome</keyword>
<reference evidence="2 3" key="1">
    <citation type="journal article" date="2020" name="IScience">
        <title>Genome Sequencing of the Endangered Kingdonia uniflora (Circaeasteraceae, Ranunculales) Reveals Potential Mechanisms of Evolutionary Specialization.</title>
        <authorList>
            <person name="Sun Y."/>
            <person name="Deng T."/>
            <person name="Zhang A."/>
            <person name="Moore M.J."/>
            <person name="Landis J.B."/>
            <person name="Lin N."/>
            <person name="Zhang H."/>
            <person name="Zhang X."/>
            <person name="Huang J."/>
            <person name="Zhang X."/>
            <person name="Sun H."/>
            <person name="Wang H."/>
        </authorList>
    </citation>
    <scope>NUCLEOTIDE SEQUENCE [LARGE SCALE GENOMIC DNA]</scope>
    <source>
        <strain evidence="2">TB1705</strain>
        <tissue evidence="2">Leaf</tissue>
    </source>
</reference>
<dbReference type="AlphaFoldDB" id="A0A7J7NZJ3"/>
<dbReference type="Proteomes" id="UP000541444">
    <property type="component" value="Unassembled WGS sequence"/>
</dbReference>
<comment type="caution">
    <text evidence="2">The sequence shown here is derived from an EMBL/GenBank/DDBJ whole genome shotgun (WGS) entry which is preliminary data.</text>
</comment>
<accession>A0A7J7NZJ3</accession>
<evidence type="ECO:0000313" key="2">
    <source>
        <dbReference type="EMBL" id="KAF6172605.1"/>
    </source>
</evidence>
<protein>
    <submittedName>
        <fullName evidence="2">Uncharacterized protein</fullName>
    </submittedName>
</protein>
<name>A0A7J7NZJ3_9MAGN</name>
<organism evidence="2 3">
    <name type="scientific">Kingdonia uniflora</name>
    <dbReference type="NCBI Taxonomy" id="39325"/>
    <lineage>
        <taxon>Eukaryota</taxon>
        <taxon>Viridiplantae</taxon>
        <taxon>Streptophyta</taxon>
        <taxon>Embryophyta</taxon>
        <taxon>Tracheophyta</taxon>
        <taxon>Spermatophyta</taxon>
        <taxon>Magnoliopsida</taxon>
        <taxon>Ranunculales</taxon>
        <taxon>Circaeasteraceae</taxon>
        <taxon>Kingdonia</taxon>
    </lineage>
</organism>